<comment type="caution">
    <text evidence="3">The sequence shown here is derived from an EMBL/GenBank/DDBJ whole genome shotgun (WGS) entry which is preliminary data.</text>
</comment>
<feature type="domain" description="Glycosyltransferase 2-like" evidence="2">
    <location>
        <begin position="4"/>
        <end position="120"/>
    </location>
</feature>
<dbReference type="EC" id="2.4.-.-" evidence="3"/>
<proteinExistence type="inferred from homology"/>
<evidence type="ECO:0000313" key="4">
    <source>
        <dbReference type="Proteomes" id="UP001589609"/>
    </source>
</evidence>
<dbReference type="Pfam" id="PF00535">
    <property type="entry name" value="Glycos_transf_2"/>
    <property type="match status" value="1"/>
</dbReference>
<evidence type="ECO:0000313" key="3">
    <source>
        <dbReference type="EMBL" id="MFB9762692.1"/>
    </source>
</evidence>
<sequence length="245" mass="28870">MVSIIACTNRDYSLDNILQNYERQLYKEKELIIVLNHNRMDINKWRKAAEPYKDVTIYQLPQHVTLGECYNFAIPKARYDYIAKMDDDDYYSPYYLSEAMKGFEVSGASVVGKSTVFIYYLGQQDLTVFHENHEFAKASKVEELFETYLLGATLVFRKDLFPHISFEPINVGEDTRFLEACLKNGILVYSTSKYNYVYIRYPRSIHHTSTFQEYKLLEQSRIIKKTKDFHDDITLSVADIFKQEE</sequence>
<comment type="similarity">
    <text evidence="1">Belongs to the glycosyltransferase 2 family.</text>
</comment>
<keyword evidence="3" id="KW-0808">Transferase</keyword>
<protein>
    <submittedName>
        <fullName evidence="3">Glycosyltransferase</fullName>
        <ecNumber evidence="3">2.4.-.-</ecNumber>
    </submittedName>
</protein>
<accession>A0ABV5WQ19</accession>
<dbReference type="GO" id="GO:0016757">
    <property type="term" value="F:glycosyltransferase activity"/>
    <property type="evidence" value="ECO:0007669"/>
    <property type="project" value="UniProtKB-KW"/>
</dbReference>
<organism evidence="3 4">
    <name type="scientific">Ectobacillus funiculus</name>
    <dbReference type="NCBI Taxonomy" id="137993"/>
    <lineage>
        <taxon>Bacteria</taxon>
        <taxon>Bacillati</taxon>
        <taxon>Bacillota</taxon>
        <taxon>Bacilli</taxon>
        <taxon>Bacillales</taxon>
        <taxon>Bacillaceae</taxon>
        <taxon>Ectobacillus</taxon>
    </lineage>
</organism>
<dbReference type="InterPro" id="IPR001173">
    <property type="entry name" value="Glyco_trans_2-like"/>
</dbReference>
<keyword evidence="4" id="KW-1185">Reference proteome</keyword>
<evidence type="ECO:0000259" key="2">
    <source>
        <dbReference type="Pfam" id="PF00535"/>
    </source>
</evidence>
<dbReference type="PANTHER" id="PTHR22916">
    <property type="entry name" value="GLYCOSYLTRANSFERASE"/>
    <property type="match status" value="1"/>
</dbReference>
<evidence type="ECO:0000256" key="1">
    <source>
        <dbReference type="ARBA" id="ARBA00006739"/>
    </source>
</evidence>
<reference evidence="3 4" key="1">
    <citation type="submission" date="2024-09" db="EMBL/GenBank/DDBJ databases">
        <authorList>
            <person name="Sun Q."/>
            <person name="Mori K."/>
        </authorList>
    </citation>
    <scope>NUCLEOTIDE SEQUENCE [LARGE SCALE GENOMIC DNA]</scope>
    <source>
        <strain evidence="3 4">JCM 11201</strain>
    </source>
</reference>
<dbReference type="SUPFAM" id="SSF53448">
    <property type="entry name" value="Nucleotide-diphospho-sugar transferases"/>
    <property type="match status" value="1"/>
</dbReference>
<dbReference type="EMBL" id="JBHMAF010000200">
    <property type="protein sequence ID" value="MFB9762692.1"/>
    <property type="molecule type" value="Genomic_DNA"/>
</dbReference>
<keyword evidence="3" id="KW-0328">Glycosyltransferase</keyword>
<gene>
    <name evidence="3" type="ORF">ACFFMS_31190</name>
</gene>
<dbReference type="RefSeq" id="WP_379952564.1">
    <property type="nucleotide sequence ID" value="NZ_JBHMAF010000200.1"/>
</dbReference>
<dbReference type="InterPro" id="IPR029044">
    <property type="entry name" value="Nucleotide-diphossugar_trans"/>
</dbReference>
<dbReference type="PANTHER" id="PTHR22916:SF3">
    <property type="entry name" value="UDP-GLCNAC:BETAGAL BETA-1,3-N-ACETYLGLUCOSAMINYLTRANSFERASE-LIKE PROTEIN 1"/>
    <property type="match status" value="1"/>
</dbReference>
<dbReference type="Gene3D" id="3.90.550.10">
    <property type="entry name" value="Spore Coat Polysaccharide Biosynthesis Protein SpsA, Chain A"/>
    <property type="match status" value="1"/>
</dbReference>
<name>A0ABV5WQ19_9BACI</name>
<dbReference type="Proteomes" id="UP001589609">
    <property type="component" value="Unassembled WGS sequence"/>
</dbReference>